<dbReference type="Proteomes" id="UP001168821">
    <property type="component" value="Unassembled WGS sequence"/>
</dbReference>
<keyword evidence="4" id="KW-0677">Repeat</keyword>
<keyword evidence="10" id="KW-0539">Nucleus</keyword>
<feature type="domain" description="C2H2-type" evidence="12">
    <location>
        <begin position="226"/>
        <end position="253"/>
    </location>
</feature>
<evidence type="ECO:0000313" key="14">
    <source>
        <dbReference type="Proteomes" id="UP001168821"/>
    </source>
</evidence>
<dbReference type="GO" id="GO:0008270">
    <property type="term" value="F:zinc ion binding"/>
    <property type="evidence" value="ECO:0007669"/>
    <property type="project" value="UniProtKB-KW"/>
</dbReference>
<dbReference type="GO" id="GO:0000978">
    <property type="term" value="F:RNA polymerase II cis-regulatory region sequence-specific DNA binding"/>
    <property type="evidence" value="ECO:0007669"/>
    <property type="project" value="TreeGrafter"/>
</dbReference>
<evidence type="ECO:0000313" key="13">
    <source>
        <dbReference type="EMBL" id="KAJ3657205.1"/>
    </source>
</evidence>
<dbReference type="PROSITE" id="PS00028">
    <property type="entry name" value="ZINC_FINGER_C2H2_1"/>
    <property type="match status" value="3"/>
</dbReference>
<evidence type="ECO:0000256" key="6">
    <source>
        <dbReference type="ARBA" id="ARBA00022833"/>
    </source>
</evidence>
<dbReference type="Gene3D" id="3.30.160.60">
    <property type="entry name" value="Classic Zinc Finger"/>
    <property type="match status" value="4"/>
</dbReference>
<dbReference type="GO" id="GO:0005634">
    <property type="term" value="C:nucleus"/>
    <property type="evidence" value="ECO:0007669"/>
    <property type="project" value="UniProtKB-SubCell"/>
</dbReference>
<evidence type="ECO:0000256" key="10">
    <source>
        <dbReference type="ARBA" id="ARBA00023242"/>
    </source>
</evidence>
<comment type="subcellular location">
    <subcellularLocation>
        <location evidence="1">Nucleus</location>
    </subcellularLocation>
</comment>
<keyword evidence="3" id="KW-0479">Metal-binding</keyword>
<reference evidence="13" key="1">
    <citation type="journal article" date="2023" name="G3 (Bethesda)">
        <title>Whole genome assemblies of Zophobas morio and Tenebrio molitor.</title>
        <authorList>
            <person name="Kaur S."/>
            <person name="Stinson S.A."/>
            <person name="diCenzo G.C."/>
        </authorList>
    </citation>
    <scope>NUCLEOTIDE SEQUENCE</scope>
    <source>
        <strain evidence="13">QUZm001</strain>
    </source>
</reference>
<dbReference type="Pfam" id="PF00096">
    <property type="entry name" value="zf-C2H2"/>
    <property type="match status" value="1"/>
</dbReference>
<feature type="domain" description="C2H2-type" evidence="12">
    <location>
        <begin position="318"/>
        <end position="345"/>
    </location>
</feature>
<evidence type="ECO:0000256" key="5">
    <source>
        <dbReference type="ARBA" id="ARBA00022771"/>
    </source>
</evidence>
<evidence type="ECO:0000256" key="8">
    <source>
        <dbReference type="ARBA" id="ARBA00023125"/>
    </source>
</evidence>
<proteinExistence type="inferred from homology"/>
<evidence type="ECO:0000256" key="9">
    <source>
        <dbReference type="ARBA" id="ARBA00023163"/>
    </source>
</evidence>
<feature type="domain" description="C2H2-type" evidence="12">
    <location>
        <begin position="261"/>
        <end position="289"/>
    </location>
</feature>
<dbReference type="EMBL" id="JALNTZ010000004">
    <property type="protein sequence ID" value="KAJ3657205.1"/>
    <property type="molecule type" value="Genomic_DNA"/>
</dbReference>
<gene>
    <name evidence="13" type="ORF">Zmor_016223</name>
</gene>
<keyword evidence="6" id="KW-0862">Zinc</keyword>
<feature type="domain" description="C2H2-type" evidence="12">
    <location>
        <begin position="290"/>
        <end position="317"/>
    </location>
</feature>
<name>A0AA38IJC3_9CUCU</name>
<keyword evidence="5 11" id="KW-0863">Zinc-finger</keyword>
<evidence type="ECO:0000256" key="4">
    <source>
        <dbReference type="ARBA" id="ARBA00022737"/>
    </source>
</evidence>
<keyword evidence="7" id="KW-0805">Transcription regulation</keyword>
<comment type="similarity">
    <text evidence="2">Belongs to the krueppel C2H2-type zinc-finger protein family.</text>
</comment>
<dbReference type="PROSITE" id="PS50157">
    <property type="entry name" value="ZINC_FINGER_C2H2_2"/>
    <property type="match status" value="4"/>
</dbReference>
<comment type="caution">
    <text evidence="13">The sequence shown here is derived from an EMBL/GenBank/DDBJ whole genome shotgun (WGS) entry which is preliminary data.</text>
</comment>
<evidence type="ECO:0000256" key="1">
    <source>
        <dbReference type="ARBA" id="ARBA00004123"/>
    </source>
</evidence>
<evidence type="ECO:0000256" key="3">
    <source>
        <dbReference type="ARBA" id="ARBA00022723"/>
    </source>
</evidence>
<keyword evidence="8" id="KW-0238">DNA-binding</keyword>
<evidence type="ECO:0000259" key="12">
    <source>
        <dbReference type="PROSITE" id="PS50157"/>
    </source>
</evidence>
<dbReference type="InterPro" id="IPR036236">
    <property type="entry name" value="Znf_C2H2_sf"/>
</dbReference>
<dbReference type="SMART" id="SM00355">
    <property type="entry name" value="ZnF_C2H2"/>
    <property type="match status" value="7"/>
</dbReference>
<sequence>MKFFIRNNWSKEVRKQNNSCPDHRYSKTKVTIILWEQLPAKSSPTNSRELVLSLPTNSALEGFGPPSSVRAGKNDPPIGSKHLRTIVQPNSTQHKLVHVPLSTPDKPPVDEPPQKSLTKTVSANLVKQQKAMRKVKCSIKGCPLRFDKEESRKRHEDCHVDQNKKQFMCPVCKLKFSIWRICSMHMWKCHAIDLGLLTCPMCNEFKSYSAVRVINHMAIHSEEKPFVCAACGKTFKQMNQLRTHEVTHMAPDEAPTSATQKQCEFCDRFFANSKCLKKHIKFVHDKFKPFICNICGHQTARKEMLQLHHRQHTGDKPFQCSYCDYKTADRNCLRKHTMRHFGVTTKSIVRSRSLYSRVGHENLGSLLVFEIN</sequence>
<evidence type="ECO:0000256" key="2">
    <source>
        <dbReference type="ARBA" id="ARBA00006991"/>
    </source>
</evidence>
<dbReference type="FunFam" id="3.30.160.60:FF:000344">
    <property type="entry name" value="zinc finger protein 90 homolog"/>
    <property type="match status" value="1"/>
</dbReference>
<organism evidence="13 14">
    <name type="scientific">Zophobas morio</name>
    <dbReference type="NCBI Taxonomy" id="2755281"/>
    <lineage>
        <taxon>Eukaryota</taxon>
        <taxon>Metazoa</taxon>
        <taxon>Ecdysozoa</taxon>
        <taxon>Arthropoda</taxon>
        <taxon>Hexapoda</taxon>
        <taxon>Insecta</taxon>
        <taxon>Pterygota</taxon>
        <taxon>Neoptera</taxon>
        <taxon>Endopterygota</taxon>
        <taxon>Coleoptera</taxon>
        <taxon>Polyphaga</taxon>
        <taxon>Cucujiformia</taxon>
        <taxon>Tenebrionidae</taxon>
        <taxon>Zophobas</taxon>
    </lineage>
</organism>
<protein>
    <recommendedName>
        <fullName evidence="12">C2H2-type domain-containing protein</fullName>
    </recommendedName>
</protein>
<dbReference type="GO" id="GO:0001228">
    <property type="term" value="F:DNA-binding transcription activator activity, RNA polymerase II-specific"/>
    <property type="evidence" value="ECO:0007669"/>
    <property type="project" value="TreeGrafter"/>
</dbReference>
<keyword evidence="14" id="KW-1185">Reference proteome</keyword>
<dbReference type="FunFam" id="3.30.160.60:FF:000065">
    <property type="entry name" value="B-cell CLL/lymphoma 6, member B"/>
    <property type="match status" value="1"/>
</dbReference>
<keyword evidence="9" id="KW-0804">Transcription</keyword>
<dbReference type="AlphaFoldDB" id="A0AA38IJC3"/>
<evidence type="ECO:0000256" key="11">
    <source>
        <dbReference type="PROSITE-ProRule" id="PRU00042"/>
    </source>
</evidence>
<dbReference type="PANTHER" id="PTHR24393:SF34">
    <property type="entry name" value="PR_SET DOMAIN 13"/>
    <property type="match status" value="1"/>
</dbReference>
<dbReference type="SUPFAM" id="SSF57667">
    <property type="entry name" value="beta-beta-alpha zinc fingers"/>
    <property type="match status" value="3"/>
</dbReference>
<dbReference type="InterPro" id="IPR013087">
    <property type="entry name" value="Znf_C2H2_type"/>
</dbReference>
<evidence type="ECO:0000256" key="7">
    <source>
        <dbReference type="ARBA" id="ARBA00023015"/>
    </source>
</evidence>
<dbReference type="PANTHER" id="PTHR24393">
    <property type="entry name" value="ZINC FINGER PROTEIN"/>
    <property type="match status" value="1"/>
</dbReference>
<accession>A0AA38IJC3</accession>